<dbReference type="RefSeq" id="WP_100676640.1">
    <property type="nucleotide sequence ID" value="NZ_NIPO01000001.1"/>
</dbReference>
<name>A0A2M9R2I5_9FLAO</name>
<accession>A0A2M9R2I5</accession>
<dbReference type="PROSITE" id="PS51257">
    <property type="entry name" value="PROKAR_LIPOPROTEIN"/>
    <property type="match status" value="1"/>
</dbReference>
<dbReference type="EMBL" id="NIPO01000001">
    <property type="protein sequence ID" value="PJR03070.1"/>
    <property type="molecule type" value="Genomic_DNA"/>
</dbReference>
<keyword evidence="2" id="KW-1185">Reference proteome</keyword>
<organism evidence="1 2">
    <name type="scientific">Avrilella dinanensis</name>
    <dbReference type="NCBI Taxonomy" id="2008672"/>
    <lineage>
        <taxon>Bacteria</taxon>
        <taxon>Pseudomonadati</taxon>
        <taxon>Bacteroidota</taxon>
        <taxon>Flavobacteriia</taxon>
        <taxon>Flavobacteriales</taxon>
        <taxon>Flavobacteriaceae</taxon>
        <taxon>Avrilella</taxon>
    </lineage>
</organism>
<dbReference type="AlphaFoldDB" id="A0A2M9R2I5"/>
<reference evidence="1 2" key="1">
    <citation type="submission" date="2017-06" db="EMBL/GenBank/DDBJ databases">
        <title>Description of Avrilella dinanensis gen. nov. sp. nov.</title>
        <authorList>
            <person name="Leyer C."/>
            <person name="Sassi M."/>
            <person name="Minet J."/>
            <person name="Kayal S."/>
            <person name="Cattoir V."/>
        </authorList>
    </citation>
    <scope>NUCLEOTIDE SEQUENCE [LARGE SCALE GENOMIC DNA]</scope>
    <source>
        <strain evidence="1 2">UR159</strain>
    </source>
</reference>
<sequence length="146" mass="16352">MKKFIGLSVLALGFVACKPTTNPQAQVGLKGDWTLTLVTYPKGYNVKPFGVADAKCFENSHWKFVPNNNKGVVSVNGGKDCPVFDANIVWTITPNNDFTLKFVGDDKPKNVREGYVFSIQNQTKESFKLVDNSTEIQIEYHFKKNN</sequence>
<proteinExistence type="predicted"/>
<gene>
    <name evidence="1" type="ORF">CDL10_00110</name>
</gene>
<protein>
    <submittedName>
        <fullName evidence="1">Uncharacterized protein</fullName>
    </submittedName>
</protein>
<dbReference type="Proteomes" id="UP000231960">
    <property type="component" value="Unassembled WGS sequence"/>
</dbReference>
<evidence type="ECO:0000313" key="2">
    <source>
        <dbReference type="Proteomes" id="UP000231960"/>
    </source>
</evidence>
<evidence type="ECO:0000313" key="1">
    <source>
        <dbReference type="EMBL" id="PJR03070.1"/>
    </source>
</evidence>
<comment type="caution">
    <text evidence="1">The sequence shown here is derived from an EMBL/GenBank/DDBJ whole genome shotgun (WGS) entry which is preliminary data.</text>
</comment>
<dbReference type="OrthoDB" id="1121756at2"/>